<dbReference type="InterPro" id="IPR024173">
    <property type="entry name" value="Pesterase_MJ0037-like"/>
</dbReference>
<dbReference type="Gene3D" id="3.60.21.10">
    <property type="match status" value="1"/>
</dbReference>
<dbReference type="SUPFAM" id="SSF56300">
    <property type="entry name" value="Metallo-dependent phosphatases"/>
    <property type="match status" value="1"/>
</dbReference>
<accession>A0ABU1K1Z5</accession>
<proteinExistence type="predicted"/>
<dbReference type="InterPro" id="IPR029052">
    <property type="entry name" value="Metallo-depent_PP-like"/>
</dbReference>
<dbReference type="PANTHER" id="PTHR39323:SF1">
    <property type="entry name" value="BLR1149 PROTEIN"/>
    <property type="match status" value="1"/>
</dbReference>
<dbReference type="PIRSF" id="PIRSF000887">
    <property type="entry name" value="Pesterase_MJ0037"/>
    <property type="match status" value="1"/>
</dbReference>
<dbReference type="Proteomes" id="UP001257659">
    <property type="component" value="Unassembled WGS sequence"/>
</dbReference>
<dbReference type="NCBIfam" id="TIGR04123">
    <property type="entry name" value="P_estr_lig_assc"/>
    <property type="match status" value="1"/>
</dbReference>
<dbReference type="RefSeq" id="WP_309726473.1">
    <property type="nucleotide sequence ID" value="NZ_JAVDQA010000001.1"/>
</dbReference>
<dbReference type="PANTHER" id="PTHR39323">
    <property type="entry name" value="BLR1149 PROTEIN"/>
    <property type="match status" value="1"/>
</dbReference>
<protein>
    <submittedName>
        <fullName evidence="2">DNA ligase-associated metallophosphoesterase</fullName>
    </submittedName>
</protein>
<dbReference type="CDD" id="cd07391">
    <property type="entry name" value="MPP_PF1019"/>
    <property type="match status" value="1"/>
</dbReference>
<keyword evidence="2" id="KW-0436">Ligase</keyword>
<dbReference type="InterPro" id="IPR004843">
    <property type="entry name" value="Calcineurin-like_PHP"/>
</dbReference>
<evidence type="ECO:0000313" key="2">
    <source>
        <dbReference type="EMBL" id="MDR6299625.1"/>
    </source>
</evidence>
<organism evidence="2 3">
    <name type="scientific">Mesonia maritima</name>
    <dbReference type="NCBI Taxonomy" id="1793873"/>
    <lineage>
        <taxon>Bacteria</taxon>
        <taxon>Pseudomonadati</taxon>
        <taxon>Bacteroidota</taxon>
        <taxon>Flavobacteriia</taxon>
        <taxon>Flavobacteriales</taxon>
        <taxon>Flavobacteriaceae</taxon>
        <taxon>Mesonia</taxon>
    </lineage>
</organism>
<evidence type="ECO:0000313" key="3">
    <source>
        <dbReference type="Proteomes" id="UP001257659"/>
    </source>
</evidence>
<comment type="caution">
    <text evidence="2">The sequence shown here is derived from an EMBL/GenBank/DDBJ whole genome shotgun (WGS) entry which is preliminary data.</text>
</comment>
<gene>
    <name evidence="2" type="ORF">GGR31_000241</name>
</gene>
<dbReference type="GO" id="GO:0016874">
    <property type="term" value="F:ligase activity"/>
    <property type="evidence" value="ECO:0007669"/>
    <property type="project" value="UniProtKB-KW"/>
</dbReference>
<feature type="domain" description="Calcineurin-like phosphoesterase" evidence="1">
    <location>
        <begin position="27"/>
        <end position="152"/>
    </location>
</feature>
<name>A0ABU1K1Z5_9FLAO</name>
<dbReference type="Pfam" id="PF00149">
    <property type="entry name" value="Metallophos"/>
    <property type="match status" value="1"/>
</dbReference>
<dbReference type="InterPro" id="IPR026336">
    <property type="entry name" value="PdeM-like"/>
</dbReference>
<reference evidence="2 3" key="1">
    <citation type="submission" date="2023-07" db="EMBL/GenBank/DDBJ databases">
        <title>Genomic Encyclopedia of Type Strains, Phase IV (KMG-IV): sequencing the most valuable type-strain genomes for metagenomic binning, comparative biology and taxonomic classification.</title>
        <authorList>
            <person name="Goeker M."/>
        </authorList>
    </citation>
    <scope>NUCLEOTIDE SEQUENCE [LARGE SCALE GENOMIC DNA]</scope>
    <source>
        <strain evidence="2 3">DSM 102814</strain>
    </source>
</reference>
<dbReference type="EMBL" id="JAVDQA010000001">
    <property type="protein sequence ID" value="MDR6299625.1"/>
    <property type="molecule type" value="Genomic_DNA"/>
</dbReference>
<keyword evidence="3" id="KW-1185">Reference proteome</keyword>
<evidence type="ECO:0000259" key="1">
    <source>
        <dbReference type="Pfam" id="PF00149"/>
    </source>
</evidence>
<sequence>METLDVFLKTEEVEFHPFGTVFWKAKKILLIADVHLGKVGHFRKYGSAIPANSIQKNFEKLTEVIKKDHPEKIIFLGDLFHSTLNYEWKLFQQWVKKQTAEIILIEGNHDIISPLNYQELGIKTQKELILNNFLLTHHPEEREGYFTICGHLHPGFKLLGRGKQVLKLRCFYKTENQLVLPAFGEFTGNYWVQPEPQDKIFVCTPTEVIAIN</sequence>